<organism evidence="10 11">
    <name type="scientific">Luminiphilus syltensis NOR5-1B</name>
    <dbReference type="NCBI Taxonomy" id="565045"/>
    <lineage>
        <taxon>Bacteria</taxon>
        <taxon>Pseudomonadati</taxon>
        <taxon>Pseudomonadota</taxon>
        <taxon>Gammaproteobacteria</taxon>
        <taxon>Cellvibrionales</taxon>
        <taxon>Halieaceae</taxon>
        <taxon>Luminiphilus</taxon>
    </lineage>
</organism>
<dbReference type="PANTHER" id="PTHR10851:SF0">
    <property type="entry name" value="PYRIDOXINE-5'-PHOSPHATE OXIDASE"/>
    <property type="match status" value="1"/>
</dbReference>
<dbReference type="InterPro" id="IPR012349">
    <property type="entry name" value="Split_barrel_FMN-bd"/>
</dbReference>
<keyword evidence="2 5" id="KW-0285">Flavoprotein</keyword>
<dbReference type="PANTHER" id="PTHR10851">
    <property type="entry name" value="PYRIDOXINE-5-PHOSPHATE OXIDASE"/>
    <property type="match status" value="1"/>
</dbReference>
<comment type="function">
    <text evidence="5">Catalyzes the oxidation of either pyridoxine 5'-phosphate (PNP) or pyridoxamine 5'-phosphate (PMP) into pyridoxal 5'-phosphate (PLP).</text>
</comment>
<keyword evidence="4 5" id="KW-0560">Oxidoreductase</keyword>
<feature type="domain" description="Pyridoxamine 5'-phosphate oxidase N-terminal" evidence="8">
    <location>
        <begin position="34"/>
        <end position="156"/>
    </location>
</feature>
<comment type="pathway">
    <text evidence="5">Cofactor metabolism; pyridoxal 5'-phosphate salvage; pyridoxal 5'-phosphate from pyridoxine 5'-phosphate: step 1/1.</text>
</comment>
<dbReference type="SUPFAM" id="SSF50475">
    <property type="entry name" value="FMN-binding split barrel"/>
    <property type="match status" value="1"/>
</dbReference>
<dbReference type="GO" id="GO:0010181">
    <property type="term" value="F:FMN binding"/>
    <property type="evidence" value="ECO:0007669"/>
    <property type="project" value="UniProtKB-UniRule"/>
</dbReference>
<dbReference type="Proteomes" id="UP000004699">
    <property type="component" value="Unassembled WGS sequence"/>
</dbReference>
<feature type="binding site" evidence="5 7">
    <location>
        <begin position="139"/>
        <end position="140"/>
    </location>
    <ligand>
        <name>FMN</name>
        <dbReference type="ChEBI" id="CHEBI:58210"/>
    </ligand>
</feature>
<sequence>MQYEEYRRNYVRGGLSREEMAADPLEQFDRWQQQAIEAGLADPTAASLATVDLSSNLWQRIVLLKAVANGGFVFFTNYHSNKGRALMSDSRASMLFPWNELDRQVTVSGRVEAIPSEESDRYFSSRPRESQLGAWASQQSEPIASRRALLKKFEEAKEGFADRDVERPPHWGGFRLMPRQIEFWQGGEHRLHDRLRYTLNDDDWILERLQP</sequence>
<evidence type="ECO:0000313" key="10">
    <source>
        <dbReference type="EMBL" id="EED34288.1"/>
    </source>
</evidence>
<dbReference type="GO" id="GO:0004733">
    <property type="term" value="F:pyridoxamine phosphate oxidase activity"/>
    <property type="evidence" value="ECO:0007669"/>
    <property type="project" value="UniProtKB-UniRule"/>
</dbReference>
<feature type="binding site" evidence="5 7">
    <location>
        <position position="184"/>
    </location>
    <ligand>
        <name>FMN</name>
        <dbReference type="ChEBI" id="CHEBI:58210"/>
    </ligand>
</feature>
<feature type="binding site" evidence="5 7">
    <location>
        <begin position="60"/>
        <end position="65"/>
    </location>
    <ligand>
        <name>FMN</name>
        <dbReference type="ChEBI" id="CHEBI:58210"/>
    </ligand>
</feature>
<dbReference type="NCBIfam" id="NF004231">
    <property type="entry name" value="PRK05679.1"/>
    <property type="match status" value="1"/>
</dbReference>
<evidence type="ECO:0000259" key="9">
    <source>
        <dbReference type="Pfam" id="PF10590"/>
    </source>
</evidence>
<reference evidence="11" key="1">
    <citation type="journal article" date="2013" name="BMC Microbiol.">
        <title>Taxonomy and evolution of bacteriochlorophyll a-containing members of the OM60/NOR5 clade of marine gammaproteobacteria: description of Luminiphilus syltensis gen. nov., sp. nov., reclassification of Haliea rubra as Pseudohaliea rubra gen. nov., comb. nov., and emendation of Chromatocurvus halotolerans.</title>
        <authorList>
            <person name="Spring S."/>
            <person name="Riedel T."/>
            <person name="Sproer C."/>
            <person name="Yan S."/>
            <person name="Harder J."/>
            <person name="Fuchs B.M."/>
        </authorList>
    </citation>
    <scope>NUCLEOTIDE SEQUENCE [LARGE SCALE GENOMIC DNA]</scope>
    <source>
        <strain evidence="11">NOR51-B</strain>
    </source>
</reference>
<dbReference type="NCBIfam" id="TIGR00558">
    <property type="entry name" value="pdxH"/>
    <property type="match status" value="1"/>
</dbReference>
<dbReference type="STRING" id="565045.NOR51B_225"/>
<dbReference type="Pfam" id="PF10590">
    <property type="entry name" value="PNP_phzG_C"/>
    <property type="match status" value="1"/>
</dbReference>
<dbReference type="AlphaFoldDB" id="B8KW47"/>
<feature type="binding site" evidence="6">
    <location>
        <begin position="7"/>
        <end position="10"/>
    </location>
    <ligand>
        <name>substrate</name>
    </ligand>
</feature>
<evidence type="ECO:0000313" key="11">
    <source>
        <dbReference type="Proteomes" id="UP000004699"/>
    </source>
</evidence>
<dbReference type="OrthoDB" id="9780392at2"/>
<comment type="catalytic activity">
    <reaction evidence="5">
        <text>pyridoxine 5'-phosphate + O2 = pyridoxal 5'-phosphate + H2O2</text>
        <dbReference type="Rhea" id="RHEA:15149"/>
        <dbReference type="ChEBI" id="CHEBI:15379"/>
        <dbReference type="ChEBI" id="CHEBI:16240"/>
        <dbReference type="ChEBI" id="CHEBI:58589"/>
        <dbReference type="ChEBI" id="CHEBI:597326"/>
        <dbReference type="EC" id="1.4.3.5"/>
    </reaction>
</comment>
<keyword evidence="5" id="KW-0664">Pyridoxine biosynthesis</keyword>
<evidence type="ECO:0000256" key="3">
    <source>
        <dbReference type="ARBA" id="ARBA00022643"/>
    </source>
</evidence>
<feature type="binding site" evidence="5 6">
    <location>
        <position position="122"/>
    </location>
    <ligand>
        <name>substrate</name>
    </ligand>
</feature>
<gene>
    <name evidence="5 10" type="primary">pdxH</name>
    <name evidence="10" type="ORF">NOR51B_225</name>
</gene>
<dbReference type="InterPro" id="IPR019740">
    <property type="entry name" value="Pyridox_Oxase_CS"/>
</dbReference>
<feature type="binding site" evidence="5 6">
    <location>
        <begin position="190"/>
        <end position="192"/>
    </location>
    <ligand>
        <name>substrate</name>
    </ligand>
</feature>
<dbReference type="HOGENOM" id="CLU_032263_2_2_6"/>
<dbReference type="HAMAP" id="MF_01629">
    <property type="entry name" value="PdxH"/>
    <property type="match status" value="1"/>
</dbReference>
<evidence type="ECO:0000256" key="5">
    <source>
        <dbReference type="HAMAP-Rule" id="MF_01629"/>
    </source>
</evidence>
<protein>
    <recommendedName>
        <fullName evidence="5">Pyridoxine/pyridoxamine 5'-phosphate oxidase</fullName>
        <ecNumber evidence="5">1.4.3.5</ecNumber>
    </recommendedName>
    <alternativeName>
        <fullName evidence="5">PNP/PMP oxidase</fullName>
        <shortName evidence="5">PNPOx</shortName>
    </alternativeName>
    <alternativeName>
        <fullName evidence="5">Pyridoxal 5'-phosphate synthase</fullName>
    </alternativeName>
</protein>
<evidence type="ECO:0000256" key="6">
    <source>
        <dbReference type="PIRSR" id="PIRSR000190-1"/>
    </source>
</evidence>
<comment type="cofactor">
    <cofactor evidence="5 7">
        <name>FMN</name>
        <dbReference type="ChEBI" id="CHEBI:58210"/>
    </cofactor>
    <text evidence="5 7">Binds 1 FMN per subunit.</text>
</comment>
<evidence type="ECO:0000259" key="8">
    <source>
        <dbReference type="Pfam" id="PF01243"/>
    </source>
</evidence>
<proteinExistence type="inferred from homology"/>
<feature type="binding site" evidence="5 6">
    <location>
        <position position="65"/>
    </location>
    <ligand>
        <name>substrate</name>
    </ligand>
</feature>
<dbReference type="InterPro" id="IPR000659">
    <property type="entry name" value="Pyridox_Oxase"/>
</dbReference>
<feature type="binding site" evidence="5 7">
    <location>
        <position position="104"/>
    </location>
    <ligand>
        <name>FMN</name>
        <dbReference type="ChEBI" id="CHEBI:58210"/>
    </ligand>
</feature>
<dbReference type="RefSeq" id="WP_009019036.1">
    <property type="nucleotide sequence ID" value="NZ_DS999411.1"/>
</dbReference>
<name>B8KW47_9GAMM</name>
<dbReference type="UniPathway" id="UPA01068">
    <property type="reaction ID" value="UER00304"/>
</dbReference>
<dbReference type="EMBL" id="DS999411">
    <property type="protein sequence ID" value="EED34288.1"/>
    <property type="molecule type" value="Genomic_DNA"/>
</dbReference>
<dbReference type="PIRSF" id="PIRSF000190">
    <property type="entry name" value="Pyd_amn-ph_oxd"/>
    <property type="match status" value="1"/>
</dbReference>
<dbReference type="InterPro" id="IPR019576">
    <property type="entry name" value="Pyridoxamine_oxidase_dimer_C"/>
</dbReference>
<accession>B8KW47</accession>
<dbReference type="Gene3D" id="2.30.110.10">
    <property type="entry name" value="Electron Transport, Fmn-binding Protein, Chain A"/>
    <property type="match status" value="1"/>
</dbReference>
<dbReference type="GO" id="GO:0008615">
    <property type="term" value="P:pyridoxine biosynthetic process"/>
    <property type="evidence" value="ECO:0007669"/>
    <property type="project" value="UniProtKB-UniRule"/>
</dbReference>
<feature type="binding site" evidence="5 7">
    <location>
        <position position="82"/>
    </location>
    <ligand>
        <name>FMN</name>
        <dbReference type="ChEBI" id="CHEBI:58210"/>
    </ligand>
</feature>
<evidence type="ECO:0000256" key="1">
    <source>
        <dbReference type="ARBA" id="ARBA00007301"/>
    </source>
</evidence>
<feature type="binding site" evidence="5 6">
    <location>
        <position position="126"/>
    </location>
    <ligand>
        <name>substrate</name>
    </ligand>
</feature>
<feature type="binding site" evidence="5 6">
    <location>
        <position position="130"/>
    </location>
    <ligand>
        <name>substrate</name>
    </ligand>
</feature>
<dbReference type="Pfam" id="PF01243">
    <property type="entry name" value="PNPOx_N"/>
    <property type="match status" value="1"/>
</dbReference>
<dbReference type="PROSITE" id="PS01064">
    <property type="entry name" value="PYRIDOX_OXIDASE"/>
    <property type="match status" value="1"/>
</dbReference>
<feature type="domain" description="Pyridoxine 5'-phosphate oxidase dimerisation C-terminal" evidence="9">
    <location>
        <begin position="171"/>
        <end position="211"/>
    </location>
</feature>
<comment type="caution">
    <text evidence="5">Lacks conserved residue(s) required for the propagation of feature annotation.</text>
</comment>
<comment type="catalytic activity">
    <reaction evidence="5">
        <text>pyridoxamine 5'-phosphate + O2 + H2O = pyridoxal 5'-phosphate + H2O2 + NH4(+)</text>
        <dbReference type="Rhea" id="RHEA:15817"/>
        <dbReference type="ChEBI" id="CHEBI:15377"/>
        <dbReference type="ChEBI" id="CHEBI:15379"/>
        <dbReference type="ChEBI" id="CHEBI:16240"/>
        <dbReference type="ChEBI" id="CHEBI:28938"/>
        <dbReference type="ChEBI" id="CHEBI:58451"/>
        <dbReference type="ChEBI" id="CHEBI:597326"/>
        <dbReference type="EC" id="1.4.3.5"/>
    </reaction>
</comment>
<feature type="binding site" evidence="5 7">
    <location>
        <begin position="75"/>
        <end position="76"/>
    </location>
    <ligand>
        <name>FMN</name>
        <dbReference type="ChEBI" id="CHEBI:58210"/>
    </ligand>
</feature>
<keyword evidence="11" id="KW-1185">Reference proteome</keyword>
<dbReference type="InterPro" id="IPR011576">
    <property type="entry name" value="Pyridox_Oxase_N"/>
</dbReference>
<feature type="binding site" evidence="5 7">
    <location>
        <position position="194"/>
    </location>
    <ligand>
        <name>FMN</name>
        <dbReference type="ChEBI" id="CHEBI:58210"/>
    </ligand>
</feature>
<comment type="subunit">
    <text evidence="5">Homodimer.</text>
</comment>
<comment type="pathway">
    <text evidence="5">Cofactor metabolism; pyridoxal 5'-phosphate salvage; pyridoxal 5'-phosphate from pyridoxamine 5'-phosphate: step 1/1.</text>
</comment>
<keyword evidence="3 5" id="KW-0288">FMN</keyword>
<dbReference type="eggNOG" id="COG0259">
    <property type="taxonomic scope" value="Bacteria"/>
</dbReference>
<dbReference type="EC" id="1.4.3.5" evidence="5"/>
<evidence type="ECO:0000256" key="7">
    <source>
        <dbReference type="PIRSR" id="PIRSR000190-2"/>
    </source>
</evidence>
<evidence type="ECO:0000256" key="4">
    <source>
        <dbReference type="ARBA" id="ARBA00023002"/>
    </source>
</evidence>
<comment type="similarity">
    <text evidence="1 5">Belongs to the pyridoxamine 5'-phosphate oxidase family.</text>
</comment>
<evidence type="ECO:0000256" key="2">
    <source>
        <dbReference type="ARBA" id="ARBA00022630"/>
    </source>
</evidence>